<name>A0A6G1HNV3_9PEZI</name>
<dbReference type="Proteomes" id="UP000799640">
    <property type="component" value="Unassembled WGS sequence"/>
</dbReference>
<accession>A0A6G1HNV3</accession>
<feature type="non-terminal residue" evidence="1">
    <location>
        <position position="174"/>
    </location>
</feature>
<feature type="non-terminal residue" evidence="1">
    <location>
        <position position="1"/>
    </location>
</feature>
<keyword evidence="2" id="KW-1185">Reference proteome</keyword>
<protein>
    <recommendedName>
        <fullName evidence="3">Lysozyme-like protein</fullName>
    </recommendedName>
</protein>
<evidence type="ECO:0000313" key="1">
    <source>
        <dbReference type="EMBL" id="KAF2397517.1"/>
    </source>
</evidence>
<evidence type="ECO:0000313" key="2">
    <source>
        <dbReference type="Proteomes" id="UP000799640"/>
    </source>
</evidence>
<sequence>LTTSQILAIMPQTASCANEPYPGECRTAAQAAPLFAQSFTKYKITDPHAQAAILALVAYESGQLKANIGHTPPVPGKGTRNMQSPTYNSQYATALYGAAKVAAAGSPEAVLGLVTNDADSFASAAWFLTSQCPQLQAAFGTQPEQTWVQYLTQCIGTTDNAQRDAYWVSAKKAL</sequence>
<dbReference type="OrthoDB" id="2349272at2759"/>
<reference evidence="1" key="1">
    <citation type="journal article" date="2020" name="Stud. Mycol.">
        <title>101 Dothideomycetes genomes: a test case for predicting lifestyles and emergence of pathogens.</title>
        <authorList>
            <person name="Haridas S."/>
            <person name="Albert R."/>
            <person name="Binder M."/>
            <person name="Bloem J."/>
            <person name="Labutti K."/>
            <person name="Salamov A."/>
            <person name="Andreopoulos B."/>
            <person name="Baker S."/>
            <person name="Barry K."/>
            <person name="Bills G."/>
            <person name="Bluhm B."/>
            <person name="Cannon C."/>
            <person name="Castanera R."/>
            <person name="Culley D."/>
            <person name="Daum C."/>
            <person name="Ezra D."/>
            <person name="Gonzalez J."/>
            <person name="Henrissat B."/>
            <person name="Kuo A."/>
            <person name="Liang C."/>
            <person name="Lipzen A."/>
            <person name="Lutzoni F."/>
            <person name="Magnuson J."/>
            <person name="Mondo S."/>
            <person name="Nolan M."/>
            <person name="Ohm R."/>
            <person name="Pangilinan J."/>
            <person name="Park H.-J."/>
            <person name="Ramirez L."/>
            <person name="Alfaro M."/>
            <person name="Sun H."/>
            <person name="Tritt A."/>
            <person name="Yoshinaga Y."/>
            <person name="Zwiers L.-H."/>
            <person name="Turgeon B."/>
            <person name="Goodwin S."/>
            <person name="Spatafora J."/>
            <person name="Crous P."/>
            <person name="Grigoriev I."/>
        </authorList>
    </citation>
    <scope>NUCLEOTIDE SEQUENCE</scope>
    <source>
        <strain evidence="1">CBS 262.69</strain>
    </source>
</reference>
<organism evidence="1 2">
    <name type="scientific">Trichodelitschia bisporula</name>
    <dbReference type="NCBI Taxonomy" id="703511"/>
    <lineage>
        <taxon>Eukaryota</taxon>
        <taxon>Fungi</taxon>
        <taxon>Dikarya</taxon>
        <taxon>Ascomycota</taxon>
        <taxon>Pezizomycotina</taxon>
        <taxon>Dothideomycetes</taxon>
        <taxon>Dothideomycetes incertae sedis</taxon>
        <taxon>Phaeotrichales</taxon>
        <taxon>Phaeotrichaceae</taxon>
        <taxon>Trichodelitschia</taxon>
    </lineage>
</organism>
<dbReference type="EMBL" id="ML996703">
    <property type="protein sequence ID" value="KAF2397517.1"/>
    <property type="molecule type" value="Genomic_DNA"/>
</dbReference>
<proteinExistence type="predicted"/>
<dbReference type="AlphaFoldDB" id="A0A6G1HNV3"/>
<evidence type="ECO:0008006" key="3">
    <source>
        <dbReference type="Google" id="ProtNLM"/>
    </source>
</evidence>
<gene>
    <name evidence="1" type="ORF">EJ06DRAFT_464720</name>
</gene>